<feature type="region of interest" description="Disordered" evidence="1">
    <location>
        <begin position="198"/>
        <end position="249"/>
    </location>
</feature>
<dbReference type="Gene3D" id="1.20.1260.10">
    <property type="match status" value="1"/>
</dbReference>
<feature type="compositionally biased region" description="Pro residues" evidence="1">
    <location>
        <begin position="207"/>
        <end position="216"/>
    </location>
</feature>
<dbReference type="Pfam" id="PF14530">
    <property type="entry name" value="DUF4439"/>
    <property type="match status" value="1"/>
</dbReference>
<sequence length="387" mass="38390">MTFAVTVPAQVALADVASSATMIPSTNQPGRMPATRRTRAGRKGALALAVALLLGGCGVRLETPPPGEPAPDAVEVVRRTAVADALLVSQQADAAALVAGTAPEVVAELTQISDFSDAQVAQLGGEYDSGLSDVLGDGTPTPSASAPAVAAPADVVVSLMDAAGRSRSAADTTADGPLARLLASIAASQTLSASRLAGLTGTEGPAPADPVIPVPPEVDEPTADATEPEAAASDAASGEPTPADVAPGGLSAEQLSGIVLAEDTAGYALELRAALADGALRDMAVARAAVHRARAEAWAELAGTAGTDQDPRRVAYVVPGAEVTTEALAQQLEDGLASGYATLVGVAEPGTRRVLITLLAEATTAGTTWGTPLTAFPGLPEQVTPAA</sequence>
<accession>A0AA41QHR6</accession>
<dbReference type="SUPFAM" id="SSF47240">
    <property type="entry name" value="Ferritin-like"/>
    <property type="match status" value="1"/>
</dbReference>
<keyword evidence="4" id="KW-1185">Reference proteome</keyword>
<protein>
    <submittedName>
        <fullName evidence="3">Ferritin-like domain-containing protein</fullName>
    </submittedName>
</protein>
<dbReference type="Proteomes" id="UP001165405">
    <property type="component" value="Unassembled WGS sequence"/>
</dbReference>
<dbReference type="InterPro" id="IPR009078">
    <property type="entry name" value="Ferritin-like_SF"/>
</dbReference>
<dbReference type="AlphaFoldDB" id="A0AA41QHR6"/>
<dbReference type="InterPro" id="IPR029447">
    <property type="entry name" value="DUF4439"/>
</dbReference>
<name>A0AA41QHR6_9MICO</name>
<evidence type="ECO:0000256" key="1">
    <source>
        <dbReference type="SAM" id="MobiDB-lite"/>
    </source>
</evidence>
<reference evidence="3" key="1">
    <citation type="submission" date="2022-01" db="EMBL/GenBank/DDBJ databases">
        <title>Antribacter sp. nov., isolated from Guizhou of China.</title>
        <authorList>
            <person name="Chengliang C."/>
            <person name="Ya Z."/>
        </authorList>
    </citation>
    <scope>NUCLEOTIDE SEQUENCE</scope>
    <source>
        <strain evidence="3">KLBMP 9083</strain>
    </source>
</reference>
<comment type="caution">
    <text evidence="3">The sequence shown here is derived from an EMBL/GenBank/DDBJ whole genome shotgun (WGS) entry which is preliminary data.</text>
</comment>
<dbReference type="EMBL" id="JAKGSG010000051">
    <property type="protein sequence ID" value="MCF4122946.1"/>
    <property type="molecule type" value="Genomic_DNA"/>
</dbReference>
<organism evidence="3 4">
    <name type="scientific">Antribacter soli</name>
    <dbReference type="NCBI Taxonomy" id="2910976"/>
    <lineage>
        <taxon>Bacteria</taxon>
        <taxon>Bacillati</taxon>
        <taxon>Actinomycetota</taxon>
        <taxon>Actinomycetes</taxon>
        <taxon>Micrococcales</taxon>
        <taxon>Promicromonosporaceae</taxon>
        <taxon>Antribacter</taxon>
    </lineage>
</organism>
<feature type="domain" description="DUF4439" evidence="2">
    <location>
        <begin position="259"/>
        <end position="381"/>
    </location>
</feature>
<evidence type="ECO:0000313" key="3">
    <source>
        <dbReference type="EMBL" id="MCF4122946.1"/>
    </source>
</evidence>
<dbReference type="InterPro" id="IPR012347">
    <property type="entry name" value="Ferritin-like"/>
</dbReference>
<proteinExistence type="predicted"/>
<evidence type="ECO:0000313" key="4">
    <source>
        <dbReference type="Proteomes" id="UP001165405"/>
    </source>
</evidence>
<gene>
    <name evidence="3" type="ORF">L1785_18375</name>
</gene>
<feature type="compositionally biased region" description="Low complexity" evidence="1">
    <location>
        <begin position="223"/>
        <end position="237"/>
    </location>
</feature>
<evidence type="ECO:0000259" key="2">
    <source>
        <dbReference type="Pfam" id="PF14530"/>
    </source>
</evidence>